<reference evidence="2" key="4">
    <citation type="submission" date="2022-09" db="EMBL/GenBank/DDBJ databases">
        <title>Intensive care unit water sources are persistently colonized with multi-drug resistant bacteria and are the site of extensive horizontal gene transfer of antibiotic resistance genes.</title>
        <authorList>
            <person name="Diorio-Toth L."/>
        </authorList>
    </citation>
    <scope>NUCLEOTIDE SEQUENCE</scope>
    <source>
        <strain evidence="3">GD03649</strain>
        <strain evidence="2">GD03920</strain>
    </source>
</reference>
<dbReference type="AlphaFoldDB" id="A0A1R7QAC2"/>
<evidence type="ECO:0000313" key="8">
    <source>
        <dbReference type="Proteomes" id="UP000277537"/>
    </source>
</evidence>
<evidence type="ECO:0000313" key="2">
    <source>
        <dbReference type="EMBL" id="MDH0968149.1"/>
    </source>
</evidence>
<protein>
    <submittedName>
        <fullName evidence="1">CHAP domain-containing protein</fullName>
    </submittedName>
</protein>
<dbReference type="Proteomes" id="UP001162261">
    <property type="component" value="Unassembled WGS sequence"/>
</dbReference>
<proteinExistence type="predicted"/>
<gene>
    <name evidence="5" type="ORF">ACNJC6_00765</name>
    <name evidence="1" type="ORF">CFH90_15050</name>
    <name evidence="4" type="ORF">EGT73_07275</name>
    <name evidence="2" type="ORF">N5C10_02300</name>
    <name evidence="3" type="ORF">N5J46_04010</name>
</gene>
<reference evidence="4 8" key="3">
    <citation type="submission" date="2018-10" db="EMBL/GenBank/DDBJ databases">
        <title>Transmission dynamics of multidrug resistant bacteria on intensive care unit surfaces.</title>
        <authorList>
            <person name="D'Souza A.W."/>
            <person name="Potter R.F."/>
            <person name="Wallace M."/>
            <person name="Shupe A."/>
            <person name="Patel S."/>
            <person name="Sun S."/>
            <person name="Gul D."/>
            <person name="Kwon J.H."/>
            <person name="Andleeb S."/>
            <person name="Burnham C.-A.D."/>
            <person name="Dantas G."/>
        </authorList>
    </citation>
    <scope>NUCLEOTIDE SEQUENCE [LARGE SCALE GENOMIC DNA]</scope>
    <source>
        <strain evidence="4 8">AJ_385</strain>
    </source>
</reference>
<sequence length="169" mass="19243">MPYDQNVNMNDVYAPAQTNIIIRSQSERNVTASDILSSKQARERAISNHQRVDLEKFTGFLRNITRQTSTQKCAKSIRIGLESAGARFKSHPVAAADWGKTLTSIGYRKINLSFDQPKKGDIYIIDRTAKNRYGHIAAYSGNGWVSDFKQSGYAVYRNQNVNYSYYRMD</sequence>
<dbReference type="RefSeq" id="WP_087011366.1">
    <property type="nucleotide sequence ID" value="NZ_BKWH01000001.1"/>
</dbReference>
<dbReference type="Proteomes" id="UP001159915">
    <property type="component" value="Unassembled WGS sequence"/>
</dbReference>
<reference evidence="5 6" key="1">
    <citation type="submission" date="2017-02" db="EMBL/GenBank/DDBJ databases">
        <authorList>
            <person name="Peterson S.W."/>
        </authorList>
    </citation>
    <scope>NUCLEOTIDE SEQUENCE [LARGE SCALE GENOMIC DNA]</scope>
    <source>
        <strain evidence="5">C6</strain>
    </source>
</reference>
<dbReference type="EMBL" id="JAOCLH010000005">
    <property type="protein sequence ID" value="MDH2171599.1"/>
    <property type="molecule type" value="Genomic_DNA"/>
</dbReference>
<evidence type="ECO:0000313" key="4">
    <source>
        <dbReference type="EMBL" id="RSE24273.1"/>
    </source>
</evidence>
<evidence type="ECO:0000313" key="7">
    <source>
        <dbReference type="Proteomes" id="UP000276980"/>
    </source>
</evidence>
<accession>A0A1R7QAC2</accession>
<evidence type="ECO:0000313" key="6">
    <source>
        <dbReference type="Proteomes" id="UP000196240"/>
    </source>
</evidence>
<reference evidence="1 7" key="2">
    <citation type="submission" date="2017-06" db="EMBL/GenBank/DDBJ databases">
        <title>Complete Genome Sequence of the Carbazole-Degrading Bacterium Acinetobacter johnsonii IC001.</title>
        <authorList>
            <person name="Vejarano F."/>
            <person name="Suzuki-Minakuchi C."/>
            <person name="Ohtsubo Y."/>
            <person name="Tsuda M."/>
            <person name="Okada K."/>
            <person name="Nojiri H."/>
        </authorList>
    </citation>
    <scope>NUCLEOTIDE SEQUENCE [LARGE SCALE GENOMIC DNA]</scope>
    <source>
        <strain evidence="1 7">IC001</strain>
    </source>
</reference>
<dbReference type="Proteomes" id="UP000196240">
    <property type="component" value="Unassembled WGS sequence"/>
</dbReference>
<evidence type="ECO:0000313" key="1">
    <source>
        <dbReference type="EMBL" id="AZN65270.1"/>
    </source>
</evidence>
<dbReference type="EMBL" id="CP022298">
    <property type="protein sequence ID" value="AZN65270.1"/>
    <property type="molecule type" value="Genomic_DNA"/>
</dbReference>
<name>A0A1R7QAC2_ACIJO</name>
<dbReference type="Proteomes" id="UP000277537">
    <property type="component" value="Unassembled WGS sequence"/>
</dbReference>
<dbReference type="EMBL" id="JAOCBE010000001">
    <property type="protein sequence ID" value="MDH0968149.1"/>
    <property type="molecule type" value="Genomic_DNA"/>
</dbReference>
<dbReference type="EMBL" id="FUUY01000002">
    <property type="protein sequence ID" value="SJX21156.1"/>
    <property type="molecule type" value="Genomic_DNA"/>
</dbReference>
<dbReference type="EMBL" id="RHXE01000011">
    <property type="protein sequence ID" value="RSE24273.1"/>
    <property type="molecule type" value="Genomic_DNA"/>
</dbReference>
<evidence type="ECO:0000313" key="3">
    <source>
        <dbReference type="EMBL" id="MDH2171599.1"/>
    </source>
</evidence>
<dbReference type="Gene3D" id="3.90.1720.10">
    <property type="entry name" value="endopeptidase domain like (from Nostoc punctiforme)"/>
    <property type="match status" value="1"/>
</dbReference>
<dbReference type="Proteomes" id="UP000276980">
    <property type="component" value="Chromosome"/>
</dbReference>
<evidence type="ECO:0000313" key="5">
    <source>
        <dbReference type="EMBL" id="SJX21156.1"/>
    </source>
</evidence>
<organism evidence="5 6">
    <name type="scientific">Acinetobacter johnsonii</name>
    <dbReference type="NCBI Taxonomy" id="40214"/>
    <lineage>
        <taxon>Bacteria</taxon>
        <taxon>Pseudomonadati</taxon>
        <taxon>Pseudomonadota</taxon>
        <taxon>Gammaproteobacteria</taxon>
        <taxon>Moraxellales</taxon>
        <taxon>Moraxellaceae</taxon>
        <taxon>Acinetobacter</taxon>
    </lineage>
</organism>